<dbReference type="Pfam" id="PF13508">
    <property type="entry name" value="Acetyltransf_7"/>
    <property type="match status" value="1"/>
</dbReference>
<reference evidence="2" key="1">
    <citation type="submission" date="2020-12" db="EMBL/GenBank/DDBJ databases">
        <title>Oil enriched cultivation method for isolating marine PHA-producing bacteria.</title>
        <authorList>
            <person name="Zheng W."/>
            <person name="Yu S."/>
            <person name="Huang Y."/>
        </authorList>
    </citation>
    <scope>NUCLEOTIDE SEQUENCE</scope>
    <source>
        <strain evidence="2">SY-2-12</strain>
    </source>
</reference>
<dbReference type="InterPro" id="IPR000182">
    <property type="entry name" value="GNAT_dom"/>
</dbReference>
<protein>
    <submittedName>
        <fullName evidence="2">GNAT family N-acetyltransferase</fullName>
    </submittedName>
</protein>
<dbReference type="RefSeq" id="WP_207141442.1">
    <property type="nucleotide sequence ID" value="NZ_JAEKJZ010000002.1"/>
</dbReference>
<gene>
    <name evidence="2" type="ORF">JF539_14850</name>
</gene>
<dbReference type="PROSITE" id="PS51186">
    <property type="entry name" value="GNAT"/>
    <property type="match status" value="1"/>
</dbReference>
<dbReference type="Gene3D" id="3.40.630.30">
    <property type="match status" value="1"/>
</dbReference>
<dbReference type="SUPFAM" id="SSF55729">
    <property type="entry name" value="Acyl-CoA N-acyltransferases (Nat)"/>
    <property type="match status" value="1"/>
</dbReference>
<evidence type="ECO:0000313" key="2">
    <source>
        <dbReference type="EMBL" id="MBN9671625.1"/>
    </source>
</evidence>
<dbReference type="AlphaFoldDB" id="A0A939J4X4"/>
<organism evidence="2 3">
    <name type="scientific">Roseibium aggregatum</name>
    <dbReference type="NCBI Taxonomy" id="187304"/>
    <lineage>
        <taxon>Bacteria</taxon>
        <taxon>Pseudomonadati</taxon>
        <taxon>Pseudomonadota</taxon>
        <taxon>Alphaproteobacteria</taxon>
        <taxon>Hyphomicrobiales</taxon>
        <taxon>Stappiaceae</taxon>
        <taxon>Roseibium</taxon>
    </lineage>
</organism>
<feature type="domain" description="N-acetyltransferase" evidence="1">
    <location>
        <begin position="1"/>
        <end position="154"/>
    </location>
</feature>
<dbReference type="EMBL" id="JAEKJZ010000002">
    <property type="protein sequence ID" value="MBN9671625.1"/>
    <property type="molecule type" value="Genomic_DNA"/>
</dbReference>
<evidence type="ECO:0000313" key="3">
    <source>
        <dbReference type="Proteomes" id="UP000664096"/>
    </source>
</evidence>
<sequence length="158" mass="18494">MDIPDLEPDITFPKLRLLHSDIEFAFEAKQAAMGPHIVSRWGWEESFQRKLHIQRFSEKPFFEIRKGESRLGTLSFQVFSDHVRLGEFYLFPDFQRRGTGTHVLKHCLSISDGLSLPVRLEYLHWNPVGSLYRRHGFVEIGQTETHCFLQRPVKGPPF</sequence>
<evidence type="ECO:0000259" key="1">
    <source>
        <dbReference type="PROSITE" id="PS51186"/>
    </source>
</evidence>
<proteinExistence type="predicted"/>
<dbReference type="InterPro" id="IPR016181">
    <property type="entry name" value="Acyl_CoA_acyltransferase"/>
</dbReference>
<name>A0A939J4X4_9HYPH</name>
<comment type="caution">
    <text evidence="2">The sequence shown here is derived from an EMBL/GenBank/DDBJ whole genome shotgun (WGS) entry which is preliminary data.</text>
</comment>
<dbReference type="Proteomes" id="UP000664096">
    <property type="component" value="Unassembled WGS sequence"/>
</dbReference>
<accession>A0A939J4X4</accession>
<dbReference type="GO" id="GO:0016747">
    <property type="term" value="F:acyltransferase activity, transferring groups other than amino-acyl groups"/>
    <property type="evidence" value="ECO:0007669"/>
    <property type="project" value="InterPro"/>
</dbReference>